<dbReference type="InParanoid" id="A0A1J7IP63"/>
<evidence type="ECO:0000256" key="5">
    <source>
        <dbReference type="ARBA" id="ARBA00022801"/>
    </source>
</evidence>
<proteinExistence type="inferred from homology"/>
<feature type="signal peptide" evidence="10">
    <location>
        <begin position="1"/>
        <end position="20"/>
    </location>
</feature>
<organism evidence="12 13">
    <name type="scientific">Coniochaeta ligniaria NRRL 30616</name>
    <dbReference type="NCBI Taxonomy" id="1408157"/>
    <lineage>
        <taxon>Eukaryota</taxon>
        <taxon>Fungi</taxon>
        <taxon>Dikarya</taxon>
        <taxon>Ascomycota</taxon>
        <taxon>Pezizomycotina</taxon>
        <taxon>Sordariomycetes</taxon>
        <taxon>Sordariomycetidae</taxon>
        <taxon>Coniochaetales</taxon>
        <taxon>Coniochaetaceae</taxon>
        <taxon>Coniochaeta</taxon>
    </lineage>
</organism>
<name>A0A1J7IP63_9PEZI</name>
<dbReference type="GO" id="GO:0006508">
    <property type="term" value="P:proteolysis"/>
    <property type="evidence" value="ECO:0007669"/>
    <property type="project" value="UniProtKB-KW"/>
</dbReference>
<dbReference type="InterPro" id="IPR001969">
    <property type="entry name" value="Aspartic_peptidase_AS"/>
</dbReference>
<evidence type="ECO:0000256" key="3">
    <source>
        <dbReference type="ARBA" id="ARBA00022729"/>
    </source>
</evidence>
<dbReference type="PANTHER" id="PTHR47966:SF65">
    <property type="entry name" value="ASPARTIC-TYPE ENDOPEPTIDASE"/>
    <property type="match status" value="1"/>
</dbReference>
<keyword evidence="5 8" id="KW-0378">Hydrolase</keyword>
<gene>
    <name evidence="12" type="ORF">CONLIGDRAFT_637846</name>
</gene>
<feature type="region of interest" description="Disordered" evidence="9">
    <location>
        <begin position="414"/>
        <end position="462"/>
    </location>
</feature>
<keyword evidence="3 10" id="KW-0732">Signal</keyword>
<feature type="domain" description="Peptidase A1" evidence="11">
    <location>
        <begin position="64"/>
        <end position="390"/>
    </location>
</feature>
<dbReference type="PROSITE" id="PS51767">
    <property type="entry name" value="PEPTIDASE_A1"/>
    <property type="match status" value="1"/>
</dbReference>
<dbReference type="GO" id="GO:0004190">
    <property type="term" value="F:aspartic-type endopeptidase activity"/>
    <property type="evidence" value="ECO:0007669"/>
    <property type="project" value="UniProtKB-KW"/>
</dbReference>
<sequence length="587" mass="61011">MLSQVASFGLLVSFVTLARCQSETGHGLIKYPVTAVNEPGLTAGSSAKRQDAVPLSNGKTGTLYTIQLSVGTPAQPVVVVIDTGSSDLWVNPTCSAAPNQVDFCNSFPRFDYTASSTLNDTGSSFRLNYGKGSALVEYVTDVVTLGSVVLEDQIFGINTDSNDIPLGILGLAPYLGGRLPRYPFVLDTMVAQSEINSRAFSLDLRSVDSPDGSIIFGGIDTKKYIGNLEKRAIIPSSSAPLGTDRYWIYLTSVGITPPAGPSATLYADASPGLPVFLDSGGTLTRLPTPLYRAIGEAFLSEFPDAFLDEPSGYYVVDCSIASSPGSVDFGFGAKTIRVAYKDVIWDLGQPDLNICVVGVLPEDDEPVLGDSFLRAAYVVYDQDNRNLHLAQAANCGTELVAIEKGPDAVPSIVGGCAAEPTSSTPTPGSTTGTTSTTPGSKATTPASQITSSSSYPNVTTPTTITSTFSSTTIYTITSCPPTVSQCPYGQVTTEIVTLTTTFCPGTTASYPTTEKPATTLSISAPCLNCDKPSSTSSPAITGTGSYVPTTPSTSKPTTVVTAGAEKGPSVVRMSFLIIGIAGAAAML</sequence>
<reference evidence="12 13" key="1">
    <citation type="submission" date="2016-10" db="EMBL/GenBank/DDBJ databases">
        <title>Draft genome sequence of Coniochaeta ligniaria NRRL30616, a lignocellulolytic fungus for bioabatement of inhibitors in plant biomass hydrolysates.</title>
        <authorList>
            <consortium name="DOE Joint Genome Institute"/>
            <person name="Jimenez D.J."/>
            <person name="Hector R.E."/>
            <person name="Riley R."/>
            <person name="Sun H."/>
            <person name="Grigoriev I.V."/>
            <person name="Van Elsas J.D."/>
            <person name="Nichols N.N."/>
        </authorList>
    </citation>
    <scope>NUCLEOTIDE SEQUENCE [LARGE SCALE GENOMIC DNA]</scope>
    <source>
        <strain evidence="12 13">NRRL 30616</strain>
    </source>
</reference>
<dbReference type="PANTHER" id="PTHR47966">
    <property type="entry name" value="BETA-SITE APP-CLEAVING ENZYME, ISOFORM A-RELATED"/>
    <property type="match status" value="1"/>
</dbReference>
<dbReference type="Gene3D" id="2.40.70.10">
    <property type="entry name" value="Acid Proteases"/>
    <property type="match status" value="2"/>
</dbReference>
<feature type="active site" evidence="6">
    <location>
        <position position="278"/>
    </location>
</feature>
<dbReference type="InterPro" id="IPR033876">
    <property type="entry name" value="SAP-like"/>
</dbReference>
<dbReference type="InterPro" id="IPR021109">
    <property type="entry name" value="Peptidase_aspartic_dom_sf"/>
</dbReference>
<evidence type="ECO:0000256" key="6">
    <source>
        <dbReference type="PIRSR" id="PIRSR601461-1"/>
    </source>
</evidence>
<evidence type="ECO:0000313" key="13">
    <source>
        <dbReference type="Proteomes" id="UP000182658"/>
    </source>
</evidence>
<dbReference type="InterPro" id="IPR001461">
    <property type="entry name" value="Aspartic_peptidase_A1"/>
</dbReference>
<dbReference type="CDD" id="cd05474">
    <property type="entry name" value="SAP_like"/>
    <property type="match status" value="1"/>
</dbReference>
<dbReference type="AlphaFoldDB" id="A0A1J7IP63"/>
<protein>
    <submittedName>
        <fullName evidence="12">Acid protease</fullName>
    </submittedName>
</protein>
<dbReference type="EMBL" id="KV875109">
    <property type="protein sequence ID" value="OIW22913.1"/>
    <property type="molecule type" value="Genomic_DNA"/>
</dbReference>
<dbReference type="InterPro" id="IPR033121">
    <property type="entry name" value="PEPTIDASE_A1"/>
</dbReference>
<feature type="compositionally biased region" description="Low complexity" evidence="9">
    <location>
        <begin position="420"/>
        <end position="447"/>
    </location>
</feature>
<keyword evidence="2 8" id="KW-0645">Protease</keyword>
<evidence type="ECO:0000256" key="4">
    <source>
        <dbReference type="ARBA" id="ARBA00022750"/>
    </source>
</evidence>
<evidence type="ECO:0000256" key="7">
    <source>
        <dbReference type="PIRSR" id="PIRSR601461-2"/>
    </source>
</evidence>
<dbReference type="STRING" id="1408157.A0A1J7IP63"/>
<evidence type="ECO:0000256" key="2">
    <source>
        <dbReference type="ARBA" id="ARBA00022670"/>
    </source>
</evidence>
<feature type="compositionally biased region" description="Polar residues" evidence="9">
    <location>
        <begin position="448"/>
        <end position="458"/>
    </location>
</feature>
<dbReference type="PROSITE" id="PS00141">
    <property type="entry name" value="ASP_PROTEASE"/>
    <property type="match status" value="1"/>
</dbReference>
<feature type="active site" evidence="6">
    <location>
        <position position="82"/>
    </location>
</feature>
<keyword evidence="13" id="KW-1185">Reference proteome</keyword>
<evidence type="ECO:0000256" key="8">
    <source>
        <dbReference type="RuleBase" id="RU000454"/>
    </source>
</evidence>
<comment type="similarity">
    <text evidence="1 8">Belongs to the peptidase A1 family.</text>
</comment>
<dbReference type="PRINTS" id="PR00792">
    <property type="entry name" value="PEPSIN"/>
</dbReference>
<dbReference type="OrthoDB" id="771136at2759"/>
<dbReference type="SUPFAM" id="SSF50630">
    <property type="entry name" value="Acid proteases"/>
    <property type="match status" value="1"/>
</dbReference>
<evidence type="ECO:0000256" key="9">
    <source>
        <dbReference type="SAM" id="MobiDB-lite"/>
    </source>
</evidence>
<keyword evidence="7" id="KW-1015">Disulfide bond</keyword>
<feature type="disulfide bond" evidence="7">
    <location>
        <begin position="94"/>
        <end position="104"/>
    </location>
</feature>
<dbReference type="Proteomes" id="UP000182658">
    <property type="component" value="Unassembled WGS sequence"/>
</dbReference>
<accession>A0A1J7IP63</accession>
<dbReference type="Pfam" id="PF00026">
    <property type="entry name" value="Asp"/>
    <property type="match status" value="1"/>
</dbReference>
<evidence type="ECO:0000259" key="11">
    <source>
        <dbReference type="PROSITE" id="PS51767"/>
    </source>
</evidence>
<evidence type="ECO:0000313" key="12">
    <source>
        <dbReference type="EMBL" id="OIW22913.1"/>
    </source>
</evidence>
<evidence type="ECO:0000256" key="1">
    <source>
        <dbReference type="ARBA" id="ARBA00007447"/>
    </source>
</evidence>
<feature type="chain" id="PRO_5013357901" evidence="10">
    <location>
        <begin position="21"/>
        <end position="587"/>
    </location>
</feature>
<evidence type="ECO:0000256" key="10">
    <source>
        <dbReference type="SAM" id="SignalP"/>
    </source>
</evidence>
<keyword evidence="4 8" id="KW-0064">Aspartyl protease</keyword>